<dbReference type="PANTHER" id="PTHR43649:SF33">
    <property type="entry name" value="POLYGALACTURONAN_RHAMNOGALACTURONAN-BINDING PROTEIN YTCQ"/>
    <property type="match status" value="1"/>
</dbReference>
<evidence type="ECO:0000256" key="4">
    <source>
        <dbReference type="ARBA" id="ARBA00023139"/>
    </source>
</evidence>
<dbReference type="AlphaFoldDB" id="A0A1D3TY14"/>
<keyword evidence="5" id="KW-0449">Lipoprotein</keyword>
<dbReference type="SUPFAM" id="SSF53850">
    <property type="entry name" value="Periplasmic binding protein-like II"/>
    <property type="match status" value="1"/>
</dbReference>
<dbReference type="InterPro" id="IPR050490">
    <property type="entry name" value="Bact_solute-bd_prot1"/>
</dbReference>
<reference evidence="8 9" key="1">
    <citation type="submission" date="2016-09" db="EMBL/GenBank/DDBJ databases">
        <authorList>
            <person name="Capua I."/>
            <person name="De Benedictis P."/>
            <person name="Joannis T."/>
            <person name="Lombin L.H."/>
            <person name="Cattoli G."/>
        </authorList>
    </citation>
    <scope>NUCLEOTIDE SEQUENCE [LARGE SCALE GENOMIC DNA]</scope>
    <source>
        <strain evidence="8 9">GluBS11</strain>
    </source>
</reference>
<dbReference type="Gene3D" id="3.40.190.10">
    <property type="entry name" value="Periplasmic binding protein-like II"/>
    <property type="match status" value="2"/>
</dbReference>
<feature type="chain" id="PRO_5008921887" evidence="7">
    <location>
        <begin position="28"/>
        <end position="454"/>
    </location>
</feature>
<name>A0A1D3TY14_9FIRM</name>
<evidence type="ECO:0000256" key="6">
    <source>
        <dbReference type="SAM" id="MobiDB-lite"/>
    </source>
</evidence>
<dbReference type="InterPro" id="IPR006059">
    <property type="entry name" value="SBP"/>
</dbReference>
<keyword evidence="4" id="KW-0564">Palmitate</keyword>
<evidence type="ECO:0000256" key="1">
    <source>
        <dbReference type="ARBA" id="ARBA00022475"/>
    </source>
</evidence>
<sequence>MKKKVMALLLCTSMVAAMLAGCGKSPAATESSDSEKGKTEASNSTEADFAGEELSILVSAGWMDNRYDATIARFEDTYDVTVDLQTIPADQYSDVLQSKLSTDSCTDIFWIQSDPFAIASQIVDPDKYCIDFTGAAWEGVIPETRLQSCTYDGKLYGLQLWHNSPEYIMVYNKTMFEENKWEVPATYADLKDLCAEIADKDITPWFVPGADGWQHQLSFFQIGGVYEAAAPGLYEGLNDNTATFAGNEKMLEVLKEFKELSDAGYLGEDWIGTDSTNMSNEFGDRNVAMAMANSSYIKQIQEDTGTSDEFGLFLLPLGDNDTFPTNPGGPTMFGYEGSEHPELVKAFFEFCTTTESLQEILDNSPAYTNIDVNDDKVVQKWLPEEEEFMAAIPAEKMKTGVLQTSTKYTNDYWMDFGADMIAYCQGTMEADDVLKNMDANRAESAKVAGDENWK</sequence>
<keyword evidence="2 7" id="KW-0732">Signal</keyword>
<dbReference type="Proteomes" id="UP000199315">
    <property type="component" value="Unassembled WGS sequence"/>
</dbReference>
<protein>
    <submittedName>
        <fullName evidence="8">Raffinose/stachyose/melibiose transport system substrate-binding protein</fullName>
    </submittedName>
</protein>
<evidence type="ECO:0000256" key="7">
    <source>
        <dbReference type="SAM" id="SignalP"/>
    </source>
</evidence>
<proteinExistence type="predicted"/>
<feature type="signal peptide" evidence="7">
    <location>
        <begin position="1"/>
        <end position="27"/>
    </location>
</feature>
<evidence type="ECO:0000256" key="2">
    <source>
        <dbReference type="ARBA" id="ARBA00022729"/>
    </source>
</evidence>
<dbReference type="PROSITE" id="PS51257">
    <property type="entry name" value="PROKAR_LIPOPROTEIN"/>
    <property type="match status" value="1"/>
</dbReference>
<organism evidence="8 9">
    <name type="scientific">Anaerobium acetethylicum</name>
    <dbReference type="NCBI Taxonomy" id="1619234"/>
    <lineage>
        <taxon>Bacteria</taxon>
        <taxon>Bacillati</taxon>
        <taxon>Bacillota</taxon>
        <taxon>Clostridia</taxon>
        <taxon>Lachnospirales</taxon>
        <taxon>Lachnospiraceae</taxon>
        <taxon>Anaerobium</taxon>
    </lineage>
</organism>
<dbReference type="PANTHER" id="PTHR43649">
    <property type="entry name" value="ARABINOSE-BINDING PROTEIN-RELATED"/>
    <property type="match status" value="1"/>
</dbReference>
<evidence type="ECO:0000256" key="3">
    <source>
        <dbReference type="ARBA" id="ARBA00023136"/>
    </source>
</evidence>
<keyword evidence="1" id="KW-1003">Cell membrane</keyword>
<dbReference type="RefSeq" id="WP_091236664.1">
    <property type="nucleotide sequence ID" value="NZ_FMKA01000037.1"/>
</dbReference>
<keyword evidence="9" id="KW-1185">Reference proteome</keyword>
<accession>A0A1D3TY14</accession>
<dbReference type="EMBL" id="FMKA01000037">
    <property type="protein sequence ID" value="SCP99313.1"/>
    <property type="molecule type" value="Genomic_DNA"/>
</dbReference>
<evidence type="ECO:0000256" key="5">
    <source>
        <dbReference type="ARBA" id="ARBA00023288"/>
    </source>
</evidence>
<gene>
    <name evidence="8" type="ORF">SAMN05421730_103719</name>
</gene>
<feature type="region of interest" description="Disordered" evidence="6">
    <location>
        <begin position="26"/>
        <end position="47"/>
    </location>
</feature>
<keyword evidence="3" id="KW-0472">Membrane</keyword>
<evidence type="ECO:0000313" key="9">
    <source>
        <dbReference type="Proteomes" id="UP000199315"/>
    </source>
</evidence>
<dbReference type="STRING" id="1619234.SAMN05421730_103719"/>
<evidence type="ECO:0000313" key="8">
    <source>
        <dbReference type="EMBL" id="SCP99313.1"/>
    </source>
</evidence>
<dbReference type="Pfam" id="PF13416">
    <property type="entry name" value="SBP_bac_8"/>
    <property type="match status" value="1"/>
</dbReference>
<dbReference type="OrthoDB" id="9798191at2"/>